<evidence type="ECO:0000256" key="3">
    <source>
        <dbReference type="ARBA" id="ARBA00022729"/>
    </source>
</evidence>
<gene>
    <name evidence="6" type="ORF">FXF65_22130</name>
</gene>
<dbReference type="InterPro" id="IPR001638">
    <property type="entry name" value="Solute-binding_3/MltF_N"/>
</dbReference>
<dbReference type="PANTHER" id="PTHR30024">
    <property type="entry name" value="ALIPHATIC SULFONATES-BINDING PROTEIN-RELATED"/>
    <property type="match status" value="1"/>
</dbReference>
<evidence type="ECO:0000256" key="2">
    <source>
        <dbReference type="ARBA" id="ARBA00010742"/>
    </source>
</evidence>
<dbReference type="GO" id="GO:0042597">
    <property type="term" value="C:periplasmic space"/>
    <property type="evidence" value="ECO:0007669"/>
    <property type="project" value="UniProtKB-SubCell"/>
</dbReference>
<comment type="subcellular location">
    <subcellularLocation>
        <location evidence="1">Periplasm</location>
    </subcellularLocation>
</comment>
<evidence type="ECO:0000256" key="4">
    <source>
        <dbReference type="SAM" id="SignalP"/>
    </source>
</evidence>
<comment type="caution">
    <text evidence="6">The sequence shown here is derived from an EMBL/GenBank/DDBJ whole genome shotgun (WGS) entry which is preliminary data.</text>
</comment>
<evidence type="ECO:0000313" key="7">
    <source>
        <dbReference type="Proteomes" id="UP000322634"/>
    </source>
</evidence>
<protein>
    <submittedName>
        <fullName evidence="6">ABC transporter substrate-binding protein</fullName>
    </submittedName>
</protein>
<comment type="similarity">
    <text evidence="2">Belongs to the bacterial solute-binding protein SsuA/TauA family.</text>
</comment>
<name>A0A5D0U5H3_9ACTN</name>
<feature type="domain" description="Solute-binding protein family 3/N-terminal" evidence="5">
    <location>
        <begin position="50"/>
        <end position="265"/>
    </location>
</feature>
<sequence>MRFFERERGPAVKTRRRILMAGVAAVLALTASACGGDGSDSGGGDGGPGTIKVGVGTRQTFEFLPAEYGVDLGVWKKRGLNVENVYVQGGGQVSQAMAAGQVQVGLTTGSSGADAILSGVPSKVVGLIGKDFKMMQVVVAKDSPITDVKGLKGKTVGVSAAGSLTDYLAKMIAVSQGWSERDVKRANTGGLNEQLAALESGSIDAFVWSAEAGFALEEQGKGRVLMDFGDVVKDSVFENIIATNDAVKKREASVRAYLEGWYETVNYMKAHRAETVAYMVKKFEVSETVAGKTYDHDIGNLSGDGSIPEANLKGLAASLVAQGVVDDEPATDEFWDGRFVPVAKAG</sequence>
<proteinExistence type="inferred from homology"/>
<dbReference type="AlphaFoldDB" id="A0A5D0U5H3"/>
<keyword evidence="3 4" id="KW-0732">Signal</keyword>
<dbReference type="Gene3D" id="3.40.190.10">
    <property type="entry name" value="Periplasmic binding protein-like II"/>
    <property type="match status" value="2"/>
</dbReference>
<feature type="chain" id="PRO_5023031414" evidence="4">
    <location>
        <begin position="34"/>
        <end position="346"/>
    </location>
</feature>
<feature type="signal peptide" evidence="4">
    <location>
        <begin position="1"/>
        <end position="33"/>
    </location>
</feature>
<organism evidence="6 7">
    <name type="scientific">Actinomadura syzygii</name>
    <dbReference type="NCBI Taxonomy" id="1427538"/>
    <lineage>
        <taxon>Bacteria</taxon>
        <taxon>Bacillati</taxon>
        <taxon>Actinomycetota</taxon>
        <taxon>Actinomycetes</taxon>
        <taxon>Streptosporangiales</taxon>
        <taxon>Thermomonosporaceae</taxon>
        <taxon>Actinomadura</taxon>
    </lineage>
</organism>
<dbReference type="EMBL" id="VSFF01000008">
    <property type="protein sequence ID" value="TYC13204.1"/>
    <property type="molecule type" value="Genomic_DNA"/>
</dbReference>
<evidence type="ECO:0000259" key="5">
    <source>
        <dbReference type="SMART" id="SM00062"/>
    </source>
</evidence>
<keyword evidence="7" id="KW-1185">Reference proteome</keyword>
<dbReference type="SUPFAM" id="SSF53850">
    <property type="entry name" value="Periplasmic binding protein-like II"/>
    <property type="match status" value="1"/>
</dbReference>
<accession>A0A5D0U5H3</accession>
<dbReference type="InterPro" id="IPR015168">
    <property type="entry name" value="SsuA/THI5"/>
</dbReference>
<dbReference type="OrthoDB" id="506623at2"/>
<dbReference type="PANTHER" id="PTHR30024:SF47">
    <property type="entry name" value="TAURINE-BINDING PERIPLASMIC PROTEIN"/>
    <property type="match status" value="1"/>
</dbReference>
<reference evidence="6 7" key="1">
    <citation type="submission" date="2019-08" db="EMBL/GenBank/DDBJ databases">
        <title>Actinomadura sp. nov. CYP1-5 isolated from mountain soil.</title>
        <authorList>
            <person name="Songsumanus A."/>
            <person name="Kuncharoen N."/>
            <person name="Kudo T."/>
            <person name="Yuki M."/>
            <person name="Igarashi Y."/>
            <person name="Tanasupawat S."/>
        </authorList>
    </citation>
    <scope>NUCLEOTIDE SEQUENCE [LARGE SCALE GENOMIC DNA]</scope>
    <source>
        <strain evidence="6 7">GKU157</strain>
    </source>
</reference>
<evidence type="ECO:0000256" key="1">
    <source>
        <dbReference type="ARBA" id="ARBA00004418"/>
    </source>
</evidence>
<dbReference type="Pfam" id="PF09084">
    <property type="entry name" value="NMT1"/>
    <property type="match status" value="1"/>
</dbReference>
<dbReference type="Proteomes" id="UP000322634">
    <property type="component" value="Unassembled WGS sequence"/>
</dbReference>
<dbReference type="SMART" id="SM00062">
    <property type="entry name" value="PBPb"/>
    <property type="match status" value="1"/>
</dbReference>
<dbReference type="PROSITE" id="PS51257">
    <property type="entry name" value="PROKAR_LIPOPROTEIN"/>
    <property type="match status" value="1"/>
</dbReference>
<evidence type="ECO:0000313" key="6">
    <source>
        <dbReference type="EMBL" id="TYC13204.1"/>
    </source>
</evidence>